<protein>
    <submittedName>
        <fullName evidence="2">Uncharacterized protein</fullName>
    </submittedName>
</protein>
<keyword evidence="1" id="KW-0812">Transmembrane</keyword>
<organism evidence="2 3">
    <name type="scientific">Vibrio phage KVP40 (isolate Vibrio parahaemolyticus/Japan/Matsuzaki/1991)</name>
    <name type="common">KVP40</name>
    <name type="synonym">Bacteriophage KVP40</name>
    <dbReference type="NCBI Taxonomy" id="75320"/>
    <lineage>
        <taxon>Viruses</taxon>
        <taxon>Duplodnaviria</taxon>
        <taxon>Heunggongvirae</taxon>
        <taxon>Uroviricota</taxon>
        <taxon>Caudoviricetes</taxon>
        <taxon>Pantevenvirales</taxon>
        <taxon>Straboviridae</taxon>
        <taxon>Schizotequatrovirus</taxon>
        <taxon>Schizotequatrovirus KVP40</taxon>
    </lineage>
</organism>
<evidence type="ECO:0000256" key="1">
    <source>
        <dbReference type="SAM" id="Phobius"/>
    </source>
</evidence>
<dbReference type="OrthoDB" id="26963at10239"/>
<feature type="transmembrane region" description="Helical" evidence="1">
    <location>
        <begin position="36"/>
        <end position="59"/>
    </location>
</feature>
<sequence length="73" mass="8322">MVMSNFLRILEDMCRDFRGELNEAATAEVDYYLIQIYVALLSLGFGVQIAIFVAFYAIFYIPMSMIGRVVGIK</sequence>
<dbReference type="Proteomes" id="UP000001785">
    <property type="component" value="Segment"/>
</dbReference>
<dbReference type="GeneID" id="2545942"/>
<keyword evidence="1" id="KW-1133">Transmembrane helix</keyword>
<evidence type="ECO:0000313" key="3">
    <source>
        <dbReference type="Proteomes" id="UP000001785"/>
    </source>
</evidence>
<dbReference type="RefSeq" id="NP_899295.1">
    <property type="nucleotide sequence ID" value="NC_005083.2"/>
</dbReference>
<organismHost>
    <name type="scientific">Vibrio parahaemolyticus</name>
    <dbReference type="NCBI Taxonomy" id="670"/>
</organismHost>
<accession>Q6WIA4</accession>
<reference evidence="2 3" key="1">
    <citation type="journal article" date="2003" name="J. Bacteriol.">
        <title>Complete genome sequence of the broad-host-range vibriophage KVP40: comparative genomics of a T4-related bacteriophage.</title>
        <authorList>
            <person name="Miller E."/>
            <person name="Heidelberg J."/>
            <person name="Eisen J."/>
            <person name="Nelson W."/>
            <person name="Durkin A."/>
            <person name="Ciecko A."/>
            <person name="Feldblyum T."/>
            <person name="White O."/>
            <person name="Paulsen I."/>
            <person name="Nierman W."/>
            <person name="Lee J."/>
            <person name="Szczypinski B."/>
            <person name="Fraser C."/>
        </authorList>
    </citation>
    <scope>NUCLEOTIDE SEQUENCE</scope>
    <source>
        <strain evidence="3">Isolate Vibrio parahaemolyticus/Japan/Matsuzaki /1991</strain>
    </source>
</reference>
<proteinExistence type="predicted"/>
<gene>
    <name evidence="2" type="ORF">KVP40.0047</name>
</gene>
<dbReference type="KEGG" id="vg:2545942"/>
<evidence type="ECO:0000313" key="2">
    <source>
        <dbReference type="EMBL" id="AAQ64118.1"/>
    </source>
</evidence>
<keyword evidence="1" id="KW-0472">Membrane</keyword>
<dbReference type="EMBL" id="AY283928">
    <property type="protein sequence ID" value="AAQ64118.1"/>
    <property type="molecule type" value="Genomic_DNA"/>
</dbReference>
<keyword evidence="3" id="KW-1185">Reference proteome</keyword>
<name>Q6WIA4_BPKVM</name>